<dbReference type="Gene3D" id="1.20.1250.20">
    <property type="entry name" value="MFS general substrate transporter like domains"/>
    <property type="match status" value="2"/>
</dbReference>
<evidence type="ECO:0000256" key="5">
    <source>
        <dbReference type="ARBA" id="ARBA00022692"/>
    </source>
</evidence>
<reference evidence="12 13" key="1">
    <citation type="submission" date="2016-02" db="EMBL/GenBank/DDBJ databases">
        <title>Complete genome of Sinomonas atrocyanea KCTC 3377.</title>
        <authorList>
            <person name="Kim K.M."/>
        </authorList>
    </citation>
    <scope>NUCLEOTIDE SEQUENCE [LARGE SCALE GENOMIC DNA]</scope>
    <source>
        <strain evidence="12 13">KCTC 3377</strain>
    </source>
</reference>
<evidence type="ECO:0000256" key="9">
    <source>
        <dbReference type="SAM" id="MobiDB-lite"/>
    </source>
</evidence>
<protein>
    <submittedName>
        <fullName evidence="12">MFS superfamily proline/ betaine transporter</fullName>
    </submittedName>
</protein>
<accession>A0A126ZWF2</accession>
<keyword evidence="3" id="KW-0813">Transport</keyword>
<feature type="transmembrane region" description="Helical" evidence="10">
    <location>
        <begin position="106"/>
        <end position="125"/>
    </location>
</feature>
<comment type="subcellular location">
    <subcellularLocation>
        <location evidence="1">Cell membrane</location>
        <topology evidence="1">Multi-pass membrane protein</topology>
    </subcellularLocation>
</comment>
<feature type="transmembrane region" description="Helical" evidence="10">
    <location>
        <begin position="78"/>
        <end position="99"/>
    </location>
</feature>
<evidence type="ECO:0000256" key="6">
    <source>
        <dbReference type="ARBA" id="ARBA00022847"/>
    </source>
</evidence>
<feature type="transmembrane region" description="Helical" evidence="10">
    <location>
        <begin position="387"/>
        <end position="406"/>
    </location>
</feature>
<dbReference type="KEGG" id="satk:SA2016_0821"/>
<dbReference type="RefSeq" id="WP_066495570.1">
    <property type="nucleotide sequence ID" value="NZ_BJMO01000036.1"/>
</dbReference>
<dbReference type="InterPro" id="IPR011701">
    <property type="entry name" value="MFS"/>
</dbReference>
<evidence type="ECO:0000256" key="10">
    <source>
        <dbReference type="SAM" id="Phobius"/>
    </source>
</evidence>
<dbReference type="InterPro" id="IPR020846">
    <property type="entry name" value="MFS_dom"/>
</dbReference>
<dbReference type="PANTHER" id="PTHR43528">
    <property type="entry name" value="ALPHA-KETOGLUTARATE PERMEASE"/>
    <property type="match status" value="1"/>
</dbReference>
<evidence type="ECO:0000256" key="4">
    <source>
        <dbReference type="ARBA" id="ARBA00022475"/>
    </source>
</evidence>
<keyword evidence="7 10" id="KW-1133">Transmembrane helix</keyword>
<feature type="transmembrane region" description="Helical" evidence="10">
    <location>
        <begin position="259"/>
        <end position="281"/>
    </location>
</feature>
<dbReference type="PANTHER" id="PTHR43528:SF1">
    <property type="entry name" value="ALPHA-KETOGLUTARATE PERMEASE"/>
    <property type="match status" value="1"/>
</dbReference>
<dbReference type="EMBL" id="CP014518">
    <property type="protein sequence ID" value="AMM31509.1"/>
    <property type="molecule type" value="Genomic_DNA"/>
</dbReference>
<evidence type="ECO:0000256" key="7">
    <source>
        <dbReference type="ARBA" id="ARBA00022989"/>
    </source>
</evidence>
<dbReference type="GO" id="GO:0005886">
    <property type="term" value="C:plasma membrane"/>
    <property type="evidence" value="ECO:0007669"/>
    <property type="project" value="UniProtKB-SubCell"/>
</dbReference>
<keyword evidence="5 10" id="KW-0812">Transmembrane</keyword>
<evidence type="ECO:0000256" key="1">
    <source>
        <dbReference type="ARBA" id="ARBA00004651"/>
    </source>
</evidence>
<name>A0A126ZWF2_9MICC</name>
<comment type="similarity">
    <text evidence="2">Belongs to the major facilitator superfamily. Metabolite:H+ Symporter (MHS) family (TC 2.A.1.6) family.</text>
</comment>
<organism evidence="12 13">
    <name type="scientific">Sinomonas atrocyanea</name>
    <dbReference type="NCBI Taxonomy" id="37927"/>
    <lineage>
        <taxon>Bacteria</taxon>
        <taxon>Bacillati</taxon>
        <taxon>Actinomycetota</taxon>
        <taxon>Actinomycetes</taxon>
        <taxon>Micrococcales</taxon>
        <taxon>Micrococcaceae</taxon>
        <taxon>Sinomonas</taxon>
    </lineage>
</organism>
<dbReference type="PROSITE" id="PS00216">
    <property type="entry name" value="SUGAR_TRANSPORT_1"/>
    <property type="match status" value="1"/>
</dbReference>
<keyword evidence="8 10" id="KW-0472">Membrane</keyword>
<evidence type="ECO:0000256" key="2">
    <source>
        <dbReference type="ARBA" id="ARBA00008240"/>
    </source>
</evidence>
<dbReference type="Pfam" id="PF00083">
    <property type="entry name" value="Sugar_tr"/>
    <property type="match status" value="1"/>
</dbReference>
<dbReference type="InterPro" id="IPR036259">
    <property type="entry name" value="MFS_trans_sf"/>
</dbReference>
<feature type="transmembrane region" description="Helical" evidence="10">
    <location>
        <begin position="172"/>
        <end position="195"/>
    </location>
</feature>
<feature type="domain" description="Major facilitator superfamily (MFS) profile" evidence="11">
    <location>
        <begin position="35"/>
        <end position="443"/>
    </location>
</feature>
<dbReference type="PROSITE" id="PS00217">
    <property type="entry name" value="SUGAR_TRANSPORT_2"/>
    <property type="match status" value="1"/>
</dbReference>
<dbReference type="AlphaFoldDB" id="A0A126ZWF2"/>
<feature type="transmembrane region" description="Helical" evidence="10">
    <location>
        <begin position="353"/>
        <end position="375"/>
    </location>
</feature>
<feature type="region of interest" description="Disordered" evidence="9">
    <location>
        <begin position="1"/>
        <end position="26"/>
    </location>
</feature>
<proteinExistence type="inferred from homology"/>
<sequence length="458" mass="47638">MKQWTEAPDASTDGAPISTVDHNRGPARGPAVWRTAVAGGAGSVIEYYDFSLYANLAIYISAAFLSRTDPSTALLETLAVFGSGFLMRPVGALFFGWLGDRHGRRTSLLVSVVLMGLASSAVGLLPAYATLGVAAPLLLLLLRLLQGFCAGGEASGASTYIAETAPARLRGFFGAFNPAGIAIGTAAAGGLAAVVSSVVGTAAMSEWGWRVPFLLSLPLSVAVLFLRSRLPESAQFAKNVRTGVAAASPFRSALEEWPAVVKLVLLSFSMTCTGYVGHVYLNTYLTAQLHRPAAEALGTNSAITVVFALLMPLAAWSSDRFGRRRIYAAAMAGYIVLALPAFLWMAPGSGVPLGLAMAVSFIPWVFAQAVGYPLFTELFGSKARMTGVAFGFALGTILGGGFGPYIAQLLTTATHWNLAPAAYMAASALVGLLTLRFVGRSKIDEPAAESAAGPASKG</sequence>
<feature type="transmembrane region" description="Helical" evidence="10">
    <location>
        <begin position="418"/>
        <end position="438"/>
    </location>
</feature>
<evidence type="ECO:0000313" key="12">
    <source>
        <dbReference type="EMBL" id="AMM31509.1"/>
    </source>
</evidence>
<dbReference type="InterPro" id="IPR005829">
    <property type="entry name" value="Sugar_transporter_CS"/>
</dbReference>
<dbReference type="InterPro" id="IPR005828">
    <property type="entry name" value="MFS_sugar_transport-like"/>
</dbReference>
<dbReference type="SUPFAM" id="SSF103473">
    <property type="entry name" value="MFS general substrate transporter"/>
    <property type="match status" value="1"/>
</dbReference>
<feature type="transmembrane region" description="Helical" evidence="10">
    <location>
        <begin position="50"/>
        <end position="66"/>
    </location>
</feature>
<evidence type="ECO:0000256" key="3">
    <source>
        <dbReference type="ARBA" id="ARBA00022448"/>
    </source>
</evidence>
<dbReference type="STRING" id="37927.SA2016_0821"/>
<gene>
    <name evidence="12" type="ORF">SA2016_0821</name>
</gene>
<keyword evidence="4" id="KW-1003">Cell membrane</keyword>
<dbReference type="Proteomes" id="UP000070134">
    <property type="component" value="Chromosome"/>
</dbReference>
<dbReference type="PATRIC" id="fig|37927.3.peg.843"/>
<feature type="transmembrane region" description="Helical" evidence="10">
    <location>
        <begin position="207"/>
        <end position="226"/>
    </location>
</feature>
<evidence type="ECO:0000313" key="13">
    <source>
        <dbReference type="Proteomes" id="UP000070134"/>
    </source>
</evidence>
<evidence type="ECO:0000259" key="11">
    <source>
        <dbReference type="PROSITE" id="PS50850"/>
    </source>
</evidence>
<dbReference type="Pfam" id="PF07690">
    <property type="entry name" value="MFS_1"/>
    <property type="match status" value="1"/>
</dbReference>
<feature type="transmembrane region" description="Helical" evidence="10">
    <location>
        <begin position="326"/>
        <end position="347"/>
    </location>
</feature>
<dbReference type="GO" id="GO:0015293">
    <property type="term" value="F:symporter activity"/>
    <property type="evidence" value="ECO:0007669"/>
    <property type="project" value="UniProtKB-KW"/>
</dbReference>
<keyword evidence="13" id="KW-1185">Reference proteome</keyword>
<dbReference type="PROSITE" id="PS50850">
    <property type="entry name" value="MFS"/>
    <property type="match status" value="1"/>
</dbReference>
<dbReference type="InterPro" id="IPR051084">
    <property type="entry name" value="H+-coupled_symporters"/>
</dbReference>
<evidence type="ECO:0000256" key="8">
    <source>
        <dbReference type="ARBA" id="ARBA00023136"/>
    </source>
</evidence>
<keyword evidence="6" id="KW-0769">Symport</keyword>